<dbReference type="Proteomes" id="UP001162156">
    <property type="component" value="Unassembled WGS sequence"/>
</dbReference>
<dbReference type="EMBL" id="JANEYF010001287">
    <property type="protein sequence ID" value="KAJ8964948.1"/>
    <property type="molecule type" value="Genomic_DNA"/>
</dbReference>
<gene>
    <name evidence="3" type="ORF">NQ314_004503</name>
</gene>
<evidence type="ECO:0000259" key="2">
    <source>
        <dbReference type="Pfam" id="PF18199"/>
    </source>
</evidence>
<keyword evidence="1" id="KW-0175">Coiled coil</keyword>
<dbReference type="GO" id="GO:0007018">
    <property type="term" value="P:microtubule-based movement"/>
    <property type="evidence" value="ECO:0007669"/>
    <property type="project" value="InterPro"/>
</dbReference>
<keyword evidence="4" id="KW-1185">Reference proteome</keyword>
<protein>
    <recommendedName>
        <fullName evidence="2">Dynein heavy chain C-terminal domain-containing protein</fullName>
    </recommendedName>
</protein>
<dbReference type="GO" id="GO:0045505">
    <property type="term" value="F:dynein intermediate chain binding"/>
    <property type="evidence" value="ECO:0007669"/>
    <property type="project" value="InterPro"/>
</dbReference>
<dbReference type="PANTHER" id="PTHR22878:SF68">
    <property type="entry name" value="DYNEIN HEAVY CHAIN 6, AXONEMAL-LIKE"/>
    <property type="match status" value="1"/>
</dbReference>
<dbReference type="GO" id="GO:0051959">
    <property type="term" value="F:dynein light intermediate chain binding"/>
    <property type="evidence" value="ECO:0007669"/>
    <property type="project" value="InterPro"/>
</dbReference>
<dbReference type="PANTHER" id="PTHR22878">
    <property type="entry name" value="DYNEIN HEAVY CHAIN 6, AXONEMAL-LIKE-RELATED"/>
    <property type="match status" value="1"/>
</dbReference>
<dbReference type="InterPro" id="IPR026983">
    <property type="entry name" value="DHC"/>
</dbReference>
<dbReference type="AlphaFoldDB" id="A0AAV8ZLQ9"/>
<dbReference type="FunFam" id="3.10.490.20:FF:000008">
    <property type="entry name" value="dynein heavy chain 2, axonemal"/>
    <property type="match status" value="1"/>
</dbReference>
<dbReference type="GO" id="GO:0030286">
    <property type="term" value="C:dynein complex"/>
    <property type="evidence" value="ECO:0007669"/>
    <property type="project" value="InterPro"/>
</dbReference>
<feature type="domain" description="Dynein heavy chain C-terminal" evidence="2">
    <location>
        <begin position="151"/>
        <end position="379"/>
    </location>
</feature>
<dbReference type="InterPro" id="IPR043160">
    <property type="entry name" value="Dynein_C_barrel"/>
</dbReference>
<evidence type="ECO:0000256" key="1">
    <source>
        <dbReference type="SAM" id="Coils"/>
    </source>
</evidence>
<accession>A0AAV8ZLQ9</accession>
<name>A0AAV8ZLQ9_9CUCU</name>
<proteinExistence type="predicted"/>
<dbReference type="Gene3D" id="1.20.1270.280">
    <property type="match status" value="1"/>
</dbReference>
<dbReference type="Pfam" id="PF18199">
    <property type="entry name" value="Dynein_C"/>
    <property type="match status" value="1"/>
</dbReference>
<sequence>MIKKYNEMEEDLYKEIDKLSTCENEIDELKQKNKNLQTKTENLTLENNNILAQLKNLKEEYNNNENNMLILDEQVGLTELTKSYLDYITLLPNTDRPEAFGQHPNADITSLISESRMLFETLMSLQIQSTSSAAGSKEEKVAQLAADVLLKYNLLLNSINSSLEDLQKGIKGLVVMSTELEEIFTCIYEGRVPSAWLNAYPSLKLLGSWARDLSARVDHFTVWSETTHPPLFFWLAAYTFPTGFLTAVLQTCARAFEVPIDSLSWEFTVLTIDENQIQIPPENGVYVKSTFLEGAGWDKKNAVLIEPQPMQLVCSMPLIHFKPVEQLKKKTKGVYSCPCYYFPVRTGAANRPAFVVAVDLKSGIESADFWIKRGTALLLSLAN</sequence>
<evidence type="ECO:0000313" key="3">
    <source>
        <dbReference type="EMBL" id="KAJ8964948.1"/>
    </source>
</evidence>
<organism evidence="3 4">
    <name type="scientific">Rhamnusium bicolor</name>
    <dbReference type="NCBI Taxonomy" id="1586634"/>
    <lineage>
        <taxon>Eukaryota</taxon>
        <taxon>Metazoa</taxon>
        <taxon>Ecdysozoa</taxon>
        <taxon>Arthropoda</taxon>
        <taxon>Hexapoda</taxon>
        <taxon>Insecta</taxon>
        <taxon>Pterygota</taxon>
        <taxon>Neoptera</taxon>
        <taxon>Endopterygota</taxon>
        <taxon>Coleoptera</taxon>
        <taxon>Polyphaga</taxon>
        <taxon>Cucujiformia</taxon>
        <taxon>Chrysomeloidea</taxon>
        <taxon>Cerambycidae</taxon>
        <taxon>Lepturinae</taxon>
        <taxon>Rhagiini</taxon>
        <taxon>Rhamnusium</taxon>
    </lineage>
</organism>
<dbReference type="Gene3D" id="3.10.490.20">
    <property type="match status" value="1"/>
</dbReference>
<reference evidence="3" key="1">
    <citation type="journal article" date="2023" name="Insect Mol. Biol.">
        <title>Genome sequencing provides insights into the evolution of gene families encoding plant cell wall-degrading enzymes in longhorned beetles.</title>
        <authorList>
            <person name="Shin N.R."/>
            <person name="Okamura Y."/>
            <person name="Kirsch R."/>
            <person name="Pauchet Y."/>
        </authorList>
    </citation>
    <scope>NUCLEOTIDE SEQUENCE</scope>
    <source>
        <strain evidence="3">RBIC_L_NR</strain>
    </source>
</reference>
<evidence type="ECO:0000313" key="4">
    <source>
        <dbReference type="Proteomes" id="UP001162156"/>
    </source>
</evidence>
<feature type="coiled-coil region" evidence="1">
    <location>
        <begin position="12"/>
        <end position="74"/>
    </location>
</feature>
<dbReference type="InterPro" id="IPR041228">
    <property type="entry name" value="Dynein_C"/>
</dbReference>
<comment type="caution">
    <text evidence="3">The sequence shown here is derived from an EMBL/GenBank/DDBJ whole genome shotgun (WGS) entry which is preliminary data.</text>
</comment>